<proteinExistence type="predicted"/>
<dbReference type="InterPro" id="IPR006311">
    <property type="entry name" value="TAT_signal"/>
</dbReference>
<name>A0ABY9IU51_9ACTN</name>
<organism evidence="2 3">
    <name type="scientific">Streptomyces poriferorum</name>
    <dbReference type="NCBI Taxonomy" id="2798799"/>
    <lineage>
        <taxon>Bacteria</taxon>
        <taxon>Bacillati</taxon>
        <taxon>Actinomycetota</taxon>
        <taxon>Actinomycetes</taxon>
        <taxon>Kitasatosporales</taxon>
        <taxon>Streptomycetaceae</taxon>
        <taxon>Streptomyces</taxon>
    </lineage>
</organism>
<evidence type="ECO:0008006" key="4">
    <source>
        <dbReference type="Google" id="ProtNLM"/>
    </source>
</evidence>
<feature type="chain" id="PRO_5047038306" description="SMP-30/Gluconolactonase/LRE-like region domain-containing protein" evidence="1">
    <location>
        <begin position="33"/>
        <end position="352"/>
    </location>
</feature>
<sequence length="352" mass="36606">MLTRRKSVHKGVMAALAAGLLGAAVLAPEASAVPATDAVSLHSSSAVRSGTGDVLDIESPDLVPEGVTWDPTRNAFLVSSARKGTVSIVTPQGTTRPLVTDPRLVSTYGVHVDAAHQRVLVAYADPGAAESSAPGTTNRISGIGVFDLRTGEPIRLVDLTHLNPGRSNYFVNDFAVAPDGTAYVADVFAPEIYKVTPDGRTSVLARDAGFAGEDDRPGLNGVVWHPSGYLLTVNDSTGSLYRVSPRDGHVRSVRLERPLLGGDGLSIHGDGDLAVVTNTMATPKGREAVTVLHSTSDWCGATTVRTVAPWASSEPTTSVGTPYGTYVISGGVGTLFSGGAPADTFTLRRLLP</sequence>
<reference evidence="2 3" key="1">
    <citation type="submission" date="2023-03" db="EMBL/GenBank/DDBJ databases">
        <title>Isolation and description of six Streptomyces strains from soil environments, able to metabolize different microbial glucans.</title>
        <authorList>
            <person name="Widen T."/>
            <person name="Larsbrink J."/>
        </authorList>
    </citation>
    <scope>NUCLEOTIDE SEQUENCE [LARGE SCALE GENOMIC DNA]</scope>
    <source>
        <strain evidence="2 3">Alt2</strain>
    </source>
</reference>
<dbReference type="PANTHER" id="PTHR31460">
    <property type="match status" value="1"/>
</dbReference>
<dbReference type="Gene3D" id="2.120.10.30">
    <property type="entry name" value="TolB, C-terminal domain"/>
    <property type="match status" value="1"/>
</dbReference>
<evidence type="ECO:0000256" key="1">
    <source>
        <dbReference type="SAM" id="SignalP"/>
    </source>
</evidence>
<dbReference type="RefSeq" id="WP_306070463.1">
    <property type="nucleotide sequence ID" value="NZ_CP120988.1"/>
</dbReference>
<evidence type="ECO:0000313" key="3">
    <source>
        <dbReference type="Proteomes" id="UP001235744"/>
    </source>
</evidence>
<evidence type="ECO:0000313" key="2">
    <source>
        <dbReference type="EMBL" id="WLQ58354.1"/>
    </source>
</evidence>
<dbReference type="Proteomes" id="UP001235744">
    <property type="component" value="Chromosome"/>
</dbReference>
<dbReference type="InterPro" id="IPR053224">
    <property type="entry name" value="Sensory_adhesion_molecule"/>
</dbReference>
<protein>
    <recommendedName>
        <fullName evidence="4">SMP-30/Gluconolactonase/LRE-like region domain-containing protein</fullName>
    </recommendedName>
</protein>
<dbReference type="EMBL" id="CP120988">
    <property type="protein sequence ID" value="WLQ58354.1"/>
    <property type="molecule type" value="Genomic_DNA"/>
</dbReference>
<dbReference type="PANTHER" id="PTHR31460:SF3">
    <property type="entry name" value="MESOCENTIN"/>
    <property type="match status" value="1"/>
</dbReference>
<feature type="signal peptide" evidence="1">
    <location>
        <begin position="1"/>
        <end position="32"/>
    </location>
</feature>
<keyword evidence="3" id="KW-1185">Reference proteome</keyword>
<dbReference type="SUPFAM" id="SSF63829">
    <property type="entry name" value="Calcium-dependent phosphotriesterase"/>
    <property type="match status" value="1"/>
</dbReference>
<gene>
    <name evidence="2" type="ORF">P8A19_24300</name>
</gene>
<dbReference type="InterPro" id="IPR011042">
    <property type="entry name" value="6-blade_b-propeller_TolB-like"/>
</dbReference>
<dbReference type="PROSITE" id="PS51318">
    <property type="entry name" value="TAT"/>
    <property type="match status" value="1"/>
</dbReference>
<keyword evidence="1" id="KW-0732">Signal</keyword>
<accession>A0ABY9IU51</accession>